<gene>
    <name evidence="4" type="ORF">GCM10022263_39510</name>
</gene>
<evidence type="ECO:0000256" key="1">
    <source>
        <dbReference type="SAM" id="MobiDB-lite"/>
    </source>
</evidence>
<feature type="domain" description="Transposase DDE" evidence="3">
    <location>
        <begin position="409"/>
        <end position="473"/>
    </location>
</feature>
<protein>
    <recommendedName>
        <fullName evidence="6">DDE transposase</fullName>
    </recommendedName>
</protein>
<sequence length="477" mass="51852">MAYNFAAVDREQLLLMPPSVAEWLPEGHLAWFVIDVVAELDLSAFLAGYRADGRGGAAYDPQMMLALLVYAYSVGERSSRRIEKRLVEDVAFRVVAANQQPDHATIARFRATHETAIAGLFGQVLALCARAGLLRPGLIAIDGTKLNANASRDASMTAEQIAAEILAEADATDAAEDAAQEADRSDHHGDADGGLGNRSGRRARLRALLDELEAEAAEKSYEAHLARRAEKEAATGKPIRGRRPTPGSATHKSRQRANVTDPDSRLLKTKDGYVQGYNVQAVSTADQFVIAAEATNLAMDAPAYAPMVAAAKTNLKAAGERRRVRRVVADAGYWSVDNVALKGVESFIAPGRARQLKKIAESEQARTEVLDRVQTGELDTLAAAEQLGVTRARVNQLLRRRRAGDPDPLTTTMIAKLDTPHGRSTYKKRAPSIEPVFAQIKHNRGIRTIARRGLTAADSEWKLICATHNLLKVYRLA</sequence>
<dbReference type="NCBIfam" id="NF033551">
    <property type="entry name" value="transpos_IS1182"/>
    <property type="match status" value="1"/>
</dbReference>
<evidence type="ECO:0000313" key="5">
    <source>
        <dbReference type="Proteomes" id="UP001500301"/>
    </source>
</evidence>
<comment type="caution">
    <text evidence="4">The sequence shown here is derived from an EMBL/GenBank/DDBJ whole genome shotgun (WGS) entry which is preliminary data.</text>
</comment>
<evidence type="ECO:0008006" key="6">
    <source>
        <dbReference type="Google" id="ProtNLM"/>
    </source>
</evidence>
<evidence type="ECO:0000259" key="2">
    <source>
        <dbReference type="Pfam" id="PF05598"/>
    </source>
</evidence>
<evidence type="ECO:0000259" key="3">
    <source>
        <dbReference type="Pfam" id="PF13751"/>
    </source>
</evidence>
<feature type="compositionally biased region" description="Basic and acidic residues" evidence="1">
    <location>
        <begin position="181"/>
        <end position="191"/>
    </location>
</feature>
<feature type="region of interest" description="Disordered" evidence="1">
    <location>
        <begin position="224"/>
        <end position="264"/>
    </location>
</feature>
<feature type="region of interest" description="Disordered" evidence="1">
    <location>
        <begin position="172"/>
        <end position="198"/>
    </location>
</feature>
<dbReference type="PANTHER" id="PTHR33408">
    <property type="entry name" value="TRANSPOSASE"/>
    <property type="match status" value="1"/>
</dbReference>
<dbReference type="Pfam" id="PF05598">
    <property type="entry name" value="DUF772"/>
    <property type="match status" value="1"/>
</dbReference>
<dbReference type="RefSeq" id="WP_218234910.1">
    <property type="nucleotide sequence ID" value="NZ_BAABBB010000026.1"/>
</dbReference>
<proteinExistence type="predicted"/>
<dbReference type="InterPro" id="IPR025668">
    <property type="entry name" value="Tnp_DDE_dom"/>
</dbReference>
<dbReference type="Proteomes" id="UP001500301">
    <property type="component" value="Unassembled WGS sequence"/>
</dbReference>
<feature type="compositionally biased region" description="Basic and acidic residues" evidence="1">
    <location>
        <begin position="224"/>
        <end position="234"/>
    </location>
</feature>
<dbReference type="Pfam" id="PF13751">
    <property type="entry name" value="DDE_Tnp_1_6"/>
    <property type="match status" value="1"/>
</dbReference>
<feature type="domain" description="Transposase InsH N-terminal" evidence="2">
    <location>
        <begin position="21"/>
        <end position="111"/>
    </location>
</feature>
<accession>A0ABP6WBZ2</accession>
<reference evidence="5" key="1">
    <citation type="journal article" date="2019" name="Int. J. Syst. Evol. Microbiol.">
        <title>The Global Catalogue of Microorganisms (GCM) 10K type strain sequencing project: providing services to taxonomists for standard genome sequencing and annotation.</title>
        <authorList>
            <consortium name="The Broad Institute Genomics Platform"/>
            <consortium name="The Broad Institute Genome Sequencing Center for Infectious Disease"/>
            <person name="Wu L."/>
            <person name="Ma J."/>
        </authorList>
    </citation>
    <scope>NUCLEOTIDE SEQUENCE [LARGE SCALE GENOMIC DNA]</scope>
    <source>
        <strain evidence="5">JCM 17460</strain>
    </source>
</reference>
<dbReference type="InterPro" id="IPR047629">
    <property type="entry name" value="IS1182_transpos"/>
</dbReference>
<evidence type="ECO:0000313" key="4">
    <source>
        <dbReference type="EMBL" id="GAA3548637.1"/>
    </source>
</evidence>
<name>A0ABP6WBZ2_9ACTN</name>
<dbReference type="InterPro" id="IPR008490">
    <property type="entry name" value="Transposase_InsH_N"/>
</dbReference>
<organism evidence="4 5">
    <name type="scientific">Nocardioides daeguensis</name>
    <dbReference type="NCBI Taxonomy" id="908359"/>
    <lineage>
        <taxon>Bacteria</taxon>
        <taxon>Bacillati</taxon>
        <taxon>Actinomycetota</taxon>
        <taxon>Actinomycetes</taxon>
        <taxon>Propionibacteriales</taxon>
        <taxon>Nocardioidaceae</taxon>
        <taxon>Nocardioides</taxon>
    </lineage>
</organism>
<keyword evidence="5" id="KW-1185">Reference proteome</keyword>
<dbReference type="EMBL" id="BAABBB010000026">
    <property type="protein sequence ID" value="GAA3548637.1"/>
    <property type="molecule type" value="Genomic_DNA"/>
</dbReference>